<dbReference type="RefSeq" id="WP_116490090.1">
    <property type="nucleotide sequence ID" value="NZ_QDKO01000025.1"/>
</dbReference>
<evidence type="ECO:0000313" key="1">
    <source>
        <dbReference type="EMBL" id="PVM70964.1"/>
    </source>
</evidence>
<dbReference type="Gene3D" id="3.40.50.2300">
    <property type="match status" value="1"/>
</dbReference>
<evidence type="ECO:0000313" key="2">
    <source>
        <dbReference type="Proteomes" id="UP000244913"/>
    </source>
</evidence>
<reference evidence="1 2" key="1">
    <citation type="submission" date="2018-04" db="EMBL/GenBank/DDBJ databases">
        <title>The genome sequence of Caulobacter sp. 736.</title>
        <authorList>
            <person name="Gao J."/>
            <person name="Sun J."/>
        </authorList>
    </citation>
    <scope>NUCLEOTIDE SEQUENCE [LARGE SCALE GENOMIC DNA]</scope>
    <source>
        <strain evidence="1 2">736</strain>
    </source>
</reference>
<comment type="caution">
    <text evidence="1">The sequence shown here is derived from an EMBL/GenBank/DDBJ whole genome shotgun (WGS) entry which is preliminary data.</text>
</comment>
<dbReference type="AlphaFoldDB" id="A0A2T9IVT3"/>
<name>A0A2T9IVT3_9CAUL</name>
<evidence type="ECO:0008006" key="3">
    <source>
        <dbReference type="Google" id="ProtNLM"/>
    </source>
</evidence>
<organism evidence="1 2">
    <name type="scientific">Caulobacter radicis</name>
    <dbReference type="NCBI Taxonomy" id="2172650"/>
    <lineage>
        <taxon>Bacteria</taxon>
        <taxon>Pseudomonadati</taxon>
        <taxon>Pseudomonadota</taxon>
        <taxon>Alphaproteobacteria</taxon>
        <taxon>Caulobacterales</taxon>
        <taxon>Caulobacteraceae</taxon>
        <taxon>Caulobacter</taxon>
    </lineage>
</organism>
<dbReference type="EMBL" id="QDKP01000067">
    <property type="protein sequence ID" value="PVM70964.1"/>
    <property type="molecule type" value="Genomic_DNA"/>
</dbReference>
<keyword evidence="2" id="KW-1185">Reference proteome</keyword>
<gene>
    <name evidence="1" type="ORF">DDF65_25420</name>
</gene>
<dbReference type="Proteomes" id="UP000244913">
    <property type="component" value="Unassembled WGS sequence"/>
</dbReference>
<proteinExistence type="predicted"/>
<accession>A0A2T9JVF4</accession>
<protein>
    <recommendedName>
        <fullName evidence="3">Response regulatory domain-containing protein</fullName>
    </recommendedName>
</protein>
<accession>A0A2T9IVT3</accession>
<sequence>MVRVLTDHCGGETRAALEARGWEVVDAEQADLDRLRTLSQVDLVIAGLRPDHYEDDLRRLAVLKALSPDLPLVAMAETIEHDGVLAADVLIDVPIIRAGASQDLLKIALAAAET</sequence>